<dbReference type="Pfam" id="PF10604">
    <property type="entry name" value="Polyketide_cyc2"/>
    <property type="match status" value="1"/>
</dbReference>
<dbReference type="RefSeq" id="WP_065025454.1">
    <property type="nucleotide sequence ID" value="NZ_LZMF01000107.1"/>
</dbReference>
<dbReference type="Gene3D" id="3.30.530.20">
    <property type="match status" value="1"/>
</dbReference>
<accession>A0A1A3TRT6</accession>
<protein>
    <recommendedName>
        <fullName evidence="3">Polyketide cyclase</fullName>
    </recommendedName>
</protein>
<evidence type="ECO:0000313" key="1">
    <source>
        <dbReference type="EMBL" id="OBK85363.1"/>
    </source>
</evidence>
<dbReference type="InterPro" id="IPR019587">
    <property type="entry name" value="Polyketide_cyclase/dehydratase"/>
</dbReference>
<organism evidence="1 2">
    <name type="scientific">Mycolicibacter sinensis (strain JDM601)</name>
    <name type="common">Mycobacterium sinense</name>
    <dbReference type="NCBI Taxonomy" id="875328"/>
    <lineage>
        <taxon>Bacteria</taxon>
        <taxon>Bacillati</taxon>
        <taxon>Actinomycetota</taxon>
        <taxon>Actinomycetes</taxon>
        <taxon>Mycobacteriales</taxon>
        <taxon>Mycobacteriaceae</taxon>
        <taxon>Mycolicibacter</taxon>
    </lineage>
</organism>
<gene>
    <name evidence="1" type="ORF">A5648_07420</name>
</gene>
<dbReference type="InterPro" id="IPR023393">
    <property type="entry name" value="START-like_dom_sf"/>
</dbReference>
<comment type="caution">
    <text evidence="1">The sequence shown here is derived from an EMBL/GenBank/DDBJ whole genome shotgun (WGS) entry which is preliminary data.</text>
</comment>
<evidence type="ECO:0008006" key="3">
    <source>
        <dbReference type="Google" id="ProtNLM"/>
    </source>
</evidence>
<dbReference type="SUPFAM" id="SSF55961">
    <property type="entry name" value="Bet v1-like"/>
    <property type="match status" value="1"/>
</dbReference>
<reference evidence="2" key="1">
    <citation type="submission" date="2016-06" db="EMBL/GenBank/DDBJ databases">
        <authorList>
            <person name="Sutton G."/>
            <person name="Brinkac L."/>
            <person name="Sanka R."/>
            <person name="Adams M."/>
            <person name="Lau E."/>
            <person name="Garcia-Basteiro A."/>
            <person name="Lopez-Varela E."/>
            <person name="Palencia S."/>
        </authorList>
    </citation>
    <scope>NUCLEOTIDE SEQUENCE [LARGE SCALE GENOMIC DNA]</scope>
    <source>
        <strain evidence="2">1274684.2</strain>
    </source>
</reference>
<evidence type="ECO:0000313" key="2">
    <source>
        <dbReference type="Proteomes" id="UP000093759"/>
    </source>
</evidence>
<dbReference type="EMBL" id="LZMF01000107">
    <property type="protein sequence ID" value="OBK85363.1"/>
    <property type="molecule type" value="Genomic_DNA"/>
</dbReference>
<proteinExistence type="predicted"/>
<dbReference type="Proteomes" id="UP000093759">
    <property type="component" value="Unassembled WGS sequence"/>
</dbReference>
<sequence>MRFDAVPVEAESADEFFATAPVVTHVRRRFAAPPEQVWQVVASDRMWSWLPTVWGCRYPHGGQPEVGVVRDFQMYLHSWLVFAQHERITVFDPPSRTMRYTAVDATLPVFGSWCEQYRVEDADDPGHAILDWTLACAPRYLSAIPGARLLGRPVAAVLEPVFHFGVGGLNRELPLQAPPQLSNKS</sequence>
<name>A0A1A3TRT6_MYCSD</name>
<dbReference type="CDD" id="cd07821">
    <property type="entry name" value="PYR_PYL_RCAR_like"/>
    <property type="match status" value="1"/>
</dbReference>
<dbReference type="AlphaFoldDB" id="A0A1A3TRT6"/>